<dbReference type="PANTHER" id="PTHR34846:SF11">
    <property type="entry name" value="4-CARBOXYMUCONOLACTONE DECARBOXYLASE FAMILY PROTEIN (AFU_ORTHOLOGUE AFUA_6G11590)"/>
    <property type="match status" value="1"/>
</dbReference>
<dbReference type="Gene3D" id="1.20.1290.10">
    <property type="entry name" value="AhpD-like"/>
    <property type="match status" value="1"/>
</dbReference>
<accession>A0A4Z0BUZ2</accession>
<comment type="caution">
    <text evidence="3">The sequence shown here is derived from an EMBL/GenBank/DDBJ whole genome shotgun (WGS) entry which is preliminary data.</text>
</comment>
<dbReference type="SUPFAM" id="SSF69118">
    <property type="entry name" value="AhpD-like"/>
    <property type="match status" value="1"/>
</dbReference>
<dbReference type="Proteomes" id="UP000297839">
    <property type="component" value="Unassembled WGS sequence"/>
</dbReference>
<dbReference type="InterPro" id="IPR029032">
    <property type="entry name" value="AhpD-like"/>
</dbReference>
<dbReference type="AlphaFoldDB" id="A0A4Z0BUZ2"/>
<keyword evidence="4" id="KW-1185">Reference proteome</keyword>
<reference evidence="3 4" key="1">
    <citation type="submission" date="2019-03" db="EMBL/GenBank/DDBJ databases">
        <title>Ramlibacter sp. 18x22-1, whole genome shotgun sequence.</title>
        <authorList>
            <person name="Zhang X."/>
            <person name="Feng G."/>
            <person name="Zhu H."/>
        </authorList>
    </citation>
    <scope>NUCLEOTIDE SEQUENCE [LARGE SCALE GENOMIC DNA]</scope>
    <source>
        <strain evidence="3 4">18x22-1</strain>
    </source>
</reference>
<dbReference type="Pfam" id="PF02627">
    <property type="entry name" value="CMD"/>
    <property type="match status" value="1"/>
</dbReference>
<organism evidence="3 4">
    <name type="scientific">Ramlibacter humi</name>
    <dbReference type="NCBI Taxonomy" id="2530451"/>
    <lineage>
        <taxon>Bacteria</taxon>
        <taxon>Pseudomonadati</taxon>
        <taxon>Pseudomonadota</taxon>
        <taxon>Betaproteobacteria</taxon>
        <taxon>Burkholderiales</taxon>
        <taxon>Comamonadaceae</taxon>
        <taxon>Ramlibacter</taxon>
    </lineage>
</organism>
<name>A0A4Z0BUZ2_9BURK</name>
<feature type="region of interest" description="Disordered" evidence="1">
    <location>
        <begin position="1"/>
        <end position="26"/>
    </location>
</feature>
<evidence type="ECO:0000313" key="4">
    <source>
        <dbReference type="Proteomes" id="UP000297839"/>
    </source>
</evidence>
<evidence type="ECO:0000259" key="2">
    <source>
        <dbReference type="Pfam" id="PF02627"/>
    </source>
</evidence>
<dbReference type="PANTHER" id="PTHR34846">
    <property type="entry name" value="4-CARBOXYMUCONOLACTONE DECARBOXYLASE FAMILY PROTEIN (AFU_ORTHOLOGUE AFUA_6G11590)"/>
    <property type="match status" value="1"/>
</dbReference>
<sequence length="205" mass="22301">MPESSVPDALRQGSTQPWTERLPLPPAEKMTPEQRAAAQALIDSPRKGVFGPFLPLMQSPKLLDRVAKVGEYLRFESVLDARVRELCTCATARHVGNQFEWHMHAPLAIKAGVDAGAIDALRQGARPSSGLKDDEALALDFTQELLNTNGVSDLTYGRAVKQFGEQGVVELASLVGYFAMVNWVMNVARTPAQASSGEAMRPFPL</sequence>
<dbReference type="GO" id="GO:0051920">
    <property type="term" value="F:peroxiredoxin activity"/>
    <property type="evidence" value="ECO:0007669"/>
    <property type="project" value="InterPro"/>
</dbReference>
<gene>
    <name evidence="3" type="ORF">EZ216_11495</name>
</gene>
<dbReference type="RefSeq" id="WP_135249909.1">
    <property type="nucleotide sequence ID" value="NZ_SMLK01000003.1"/>
</dbReference>
<dbReference type="InterPro" id="IPR003779">
    <property type="entry name" value="CMD-like"/>
</dbReference>
<evidence type="ECO:0000313" key="3">
    <source>
        <dbReference type="EMBL" id="TFZ01809.1"/>
    </source>
</evidence>
<dbReference type="EMBL" id="SMLK01000003">
    <property type="protein sequence ID" value="TFZ01809.1"/>
    <property type="molecule type" value="Genomic_DNA"/>
</dbReference>
<proteinExistence type="predicted"/>
<evidence type="ECO:0000256" key="1">
    <source>
        <dbReference type="SAM" id="MobiDB-lite"/>
    </source>
</evidence>
<protein>
    <submittedName>
        <fullName evidence="3">Carboxymuconolactone decarboxylase family protein</fullName>
    </submittedName>
</protein>
<feature type="domain" description="Carboxymuconolactone decarboxylase-like" evidence="2">
    <location>
        <begin position="60"/>
        <end position="127"/>
    </location>
</feature>
<dbReference type="OrthoDB" id="5987308at2"/>